<keyword evidence="3" id="KW-1185">Reference proteome</keyword>
<gene>
    <name evidence="2" type="ORF">WJX74_003956</name>
</gene>
<dbReference type="InterPro" id="IPR057209">
    <property type="entry name" value="DUF7887"/>
</dbReference>
<name>A0AAW1RC15_9CHLO</name>
<evidence type="ECO:0000313" key="3">
    <source>
        <dbReference type="Proteomes" id="UP001438707"/>
    </source>
</evidence>
<dbReference type="EMBL" id="JALJOS010000014">
    <property type="protein sequence ID" value="KAK9831118.1"/>
    <property type="molecule type" value="Genomic_DNA"/>
</dbReference>
<organism evidence="2 3">
    <name type="scientific">Apatococcus lobatus</name>
    <dbReference type="NCBI Taxonomy" id="904363"/>
    <lineage>
        <taxon>Eukaryota</taxon>
        <taxon>Viridiplantae</taxon>
        <taxon>Chlorophyta</taxon>
        <taxon>core chlorophytes</taxon>
        <taxon>Trebouxiophyceae</taxon>
        <taxon>Chlorellales</taxon>
        <taxon>Chlorellaceae</taxon>
        <taxon>Apatococcus</taxon>
    </lineage>
</organism>
<dbReference type="PANTHER" id="PTHR38389">
    <property type="entry name" value="DNA-DIRECTED RNA POLYMERASE SUBUNIT BETA"/>
    <property type="match status" value="1"/>
</dbReference>
<dbReference type="PANTHER" id="PTHR38389:SF1">
    <property type="entry name" value="DNA-DIRECTED RNA POLYMERASE SUBUNIT BETA"/>
    <property type="match status" value="1"/>
</dbReference>
<reference evidence="2 3" key="1">
    <citation type="journal article" date="2024" name="Nat. Commun.">
        <title>Phylogenomics reveals the evolutionary origins of lichenization in chlorophyte algae.</title>
        <authorList>
            <person name="Puginier C."/>
            <person name="Libourel C."/>
            <person name="Otte J."/>
            <person name="Skaloud P."/>
            <person name="Haon M."/>
            <person name="Grisel S."/>
            <person name="Petersen M."/>
            <person name="Berrin J.G."/>
            <person name="Delaux P.M."/>
            <person name="Dal Grande F."/>
            <person name="Keller J."/>
        </authorList>
    </citation>
    <scope>NUCLEOTIDE SEQUENCE [LARGE SCALE GENOMIC DNA]</scope>
    <source>
        <strain evidence="2 3">SAG 2145</strain>
    </source>
</reference>
<evidence type="ECO:0000259" key="1">
    <source>
        <dbReference type="Pfam" id="PF25397"/>
    </source>
</evidence>
<dbReference type="Pfam" id="PF25397">
    <property type="entry name" value="DUF7887"/>
    <property type="match status" value="1"/>
</dbReference>
<comment type="caution">
    <text evidence="2">The sequence shown here is derived from an EMBL/GenBank/DDBJ whole genome shotgun (WGS) entry which is preliminary data.</text>
</comment>
<feature type="domain" description="DUF7887" evidence="1">
    <location>
        <begin position="81"/>
        <end position="118"/>
    </location>
</feature>
<proteinExistence type="predicted"/>
<dbReference type="Proteomes" id="UP001438707">
    <property type="component" value="Unassembled WGS sequence"/>
</dbReference>
<protein>
    <recommendedName>
        <fullName evidence="1">DUF7887 domain-containing protein</fullName>
    </recommendedName>
</protein>
<sequence>MQSCVCPRGVLSGLCTQNRLWTAPAGAICLHSPTQQKYSGPRIKAQRSESEASDGSLEGPLASVKQIASSNAYKWGFEGVIAVGLFMLVDAAYSGDWSRIGAISKETETQLKGVAPLVGVFHLLCAPVAAIVASRRGLSTPKAVAKGCIAAVFLQPTIPSNLGYSDVSDFLRSYISIPGAQLHERQVLSSKAQELQSGRIHPVCLLMAFCEVSWLAQHLLQMQHIQH</sequence>
<accession>A0AAW1RC15</accession>
<dbReference type="AlphaFoldDB" id="A0AAW1RC15"/>
<evidence type="ECO:0000313" key="2">
    <source>
        <dbReference type="EMBL" id="KAK9831118.1"/>
    </source>
</evidence>